<reference evidence="1" key="1">
    <citation type="submission" date="2018-06" db="EMBL/GenBank/DDBJ databases">
        <authorList>
            <person name="Zhirakovskaya E."/>
        </authorList>
    </citation>
    <scope>NUCLEOTIDE SEQUENCE</scope>
</reference>
<dbReference type="EMBL" id="UOGL01000043">
    <property type="protein sequence ID" value="VAX36244.1"/>
    <property type="molecule type" value="Genomic_DNA"/>
</dbReference>
<accession>A0A3B1DJK8</accession>
<proteinExistence type="predicted"/>
<gene>
    <name evidence="1" type="ORF">MNBD_PLANCTO02-3435</name>
</gene>
<sequence>MSHPPLNREEYIEQAYFFCNYHKRLAEGMASQEILVTLREEILATTNLPMAIEFLTSEILHTGRMSDGMRRLGHYFTPFQTFVMYQAEEDRSKFDQVIGLEILEREAGYLSQTPTPAGLFLYRFECIARNRLGYDAGLLAVADDPLFDELWRKWICQMRHQIGVIDFAETLYRQSEFFLADKKVHQRQQNETKQHKTKPEKTSLFGLAEGRIAKANRGKDPLYMFAALQRQLGYPTVPRPQKKSNEPLFHPAVEQRFHRLEQRLKMMENEAKGTFDLSQFYKKNEHPKED</sequence>
<protein>
    <submittedName>
        <fullName evidence="1">Uncharacterized protein</fullName>
    </submittedName>
</protein>
<evidence type="ECO:0000313" key="1">
    <source>
        <dbReference type="EMBL" id="VAX36244.1"/>
    </source>
</evidence>
<organism evidence="1">
    <name type="scientific">hydrothermal vent metagenome</name>
    <dbReference type="NCBI Taxonomy" id="652676"/>
    <lineage>
        <taxon>unclassified sequences</taxon>
        <taxon>metagenomes</taxon>
        <taxon>ecological metagenomes</taxon>
    </lineage>
</organism>
<dbReference type="AlphaFoldDB" id="A0A3B1DJK8"/>
<name>A0A3B1DJK8_9ZZZZ</name>